<dbReference type="Gene3D" id="3.80.10.10">
    <property type="entry name" value="Ribonuclease Inhibitor"/>
    <property type="match status" value="1"/>
</dbReference>
<proteinExistence type="predicted"/>
<organism evidence="2 3">
    <name type="scientific">Marasmius oreades</name>
    <name type="common">fairy-ring Marasmius</name>
    <dbReference type="NCBI Taxonomy" id="181124"/>
    <lineage>
        <taxon>Eukaryota</taxon>
        <taxon>Fungi</taxon>
        <taxon>Dikarya</taxon>
        <taxon>Basidiomycota</taxon>
        <taxon>Agaricomycotina</taxon>
        <taxon>Agaricomycetes</taxon>
        <taxon>Agaricomycetidae</taxon>
        <taxon>Agaricales</taxon>
        <taxon>Marasmiineae</taxon>
        <taxon>Marasmiaceae</taxon>
        <taxon>Marasmius</taxon>
    </lineage>
</organism>
<dbReference type="OrthoDB" id="2881824at2759"/>
<name>A0A9P7RV26_9AGAR</name>
<keyword evidence="3" id="KW-1185">Reference proteome</keyword>
<dbReference type="Proteomes" id="UP001049176">
    <property type="component" value="Chromosome 7"/>
</dbReference>
<feature type="coiled-coil region" evidence="1">
    <location>
        <begin position="49"/>
        <end position="76"/>
    </location>
</feature>
<dbReference type="InterPro" id="IPR032675">
    <property type="entry name" value="LRR_dom_sf"/>
</dbReference>
<dbReference type="KEGG" id="more:E1B28_011813"/>
<reference evidence="2" key="1">
    <citation type="journal article" date="2021" name="Genome Biol. Evol.">
        <title>The assembled and annotated genome of the fairy-ring fungus Marasmius oreades.</title>
        <authorList>
            <person name="Hiltunen M."/>
            <person name="Ament-Velasquez S.L."/>
            <person name="Johannesson H."/>
        </authorList>
    </citation>
    <scope>NUCLEOTIDE SEQUENCE</scope>
    <source>
        <strain evidence="2">03SP1</strain>
    </source>
</reference>
<gene>
    <name evidence="2" type="ORF">E1B28_011813</name>
</gene>
<accession>A0A9P7RV26</accession>
<dbReference type="EMBL" id="CM032187">
    <property type="protein sequence ID" value="KAG7090210.1"/>
    <property type="molecule type" value="Genomic_DNA"/>
</dbReference>
<sequence>MATLLCESCDNLFTRESSFTIQKMNEYFSLYPSNRTAPDEDIPKLEMYLRQAKGEIKAYDTEIERIEGVLEELKNRRVILFQASARMSGMVRSSIRKLPLEILLSIFHIYCENADLPIRSIPMNHPALILGVVCSQWRTIVHSMPIFWSKIRTHYLFIHGTPGYIDYPVQTRRIARFILEKSKALPLDISLRSYSSREDAFVELAKQSRRWKTLELETFTDFTYFPVSFPNLETLSLRGRCWDWNGTLPAKVSTPSLRKLVSTGENLVIGTHLDTHSLEKLVVMNKVDFTSFSNVLRLSPSLFSLELSKITFHRLPANNHFSISIPITVLQISRLVSCGADPNRRFFVFFKTIAMPRLRTLSISADRPYIAGFGYEMASAFRRFLTSALPPLTSFSLSRVKLQDFDDLFTILRALSGTLSHLRLFNCDAADSRWDEFVRFLILPSQVLVNLEELEFDYLRWTQESDLLFFEMVRSRWMAIEPTKRLSSLRVLCQRVDVDTLRLGLRPFSDDGLRVHIALSESSDTPHEIWTL</sequence>
<evidence type="ECO:0000313" key="2">
    <source>
        <dbReference type="EMBL" id="KAG7090210.1"/>
    </source>
</evidence>
<comment type="caution">
    <text evidence="2">The sequence shown here is derived from an EMBL/GenBank/DDBJ whole genome shotgun (WGS) entry which is preliminary data.</text>
</comment>
<dbReference type="AlphaFoldDB" id="A0A9P7RV26"/>
<keyword evidence="1" id="KW-0175">Coiled coil</keyword>
<dbReference type="SUPFAM" id="SSF52047">
    <property type="entry name" value="RNI-like"/>
    <property type="match status" value="1"/>
</dbReference>
<dbReference type="RefSeq" id="XP_043006680.1">
    <property type="nucleotide sequence ID" value="XM_043156868.1"/>
</dbReference>
<dbReference type="GeneID" id="66080888"/>
<protein>
    <recommendedName>
        <fullName evidence="4">F-box domain-containing protein</fullName>
    </recommendedName>
</protein>
<evidence type="ECO:0000256" key="1">
    <source>
        <dbReference type="SAM" id="Coils"/>
    </source>
</evidence>
<evidence type="ECO:0008006" key="4">
    <source>
        <dbReference type="Google" id="ProtNLM"/>
    </source>
</evidence>
<evidence type="ECO:0000313" key="3">
    <source>
        <dbReference type="Proteomes" id="UP001049176"/>
    </source>
</evidence>